<sequence>SPSHVKTAMKDFSGPWTDIGVAAACFGSLLLYNGWYFGRRVLAGVHQTIHIRRAWVEETMNSPDDSLLVVQTLRNLIIAATLMVTGLAQILGRLVAIITKDSAPEPRGHEWVSTQTKLTLALAVLFLALVMLSLSVRLAVHLGFMIPLKSRRRHSNALRSDIQTSMHSCTLYFSAGLRMLVLSLPIMGWVAGNPALISSTLLVLALSWHVDSGSKEAEDLEGEESMAQCLMGEGA</sequence>
<name>A0A1D2A438_AUXPR</name>
<feature type="transmembrane region" description="Helical" evidence="1">
    <location>
        <begin position="118"/>
        <end position="148"/>
    </location>
</feature>
<dbReference type="PANTHER" id="PTHR31168:SF1">
    <property type="entry name" value="DUF599 FAMILY PROTEIN"/>
    <property type="match status" value="1"/>
</dbReference>
<keyword evidence="1" id="KW-1133">Transmembrane helix</keyword>
<feature type="transmembrane region" description="Helical" evidence="1">
    <location>
        <begin position="169"/>
        <end position="191"/>
    </location>
</feature>
<evidence type="ECO:0000313" key="2">
    <source>
        <dbReference type="EMBL" id="JAT73952.1"/>
    </source>
</evidence>
<dbReference type="AlphaFoldDB" id="A0A1D2A438"/>
<accession>A0A1D2A438</accession>
<feature type="transmembrane region" description="Helical" evidence="1">
    <location>
        <begin position="19"/>
        <end position="37"/>
    </location>
</feature>
<feature type="transmembrane region" description="Helical" evidence="1">
    <location>
        <begin position="76"/>
        <end position="98"/>
    </location>
</feature>
<proteinExistence type="predicted"/>
<dbReference type="InterPro" id="IPR006747">
    <property type="entry name" value="DUF599"/>
</dbReference>
<reference evidence="2" key="1">
    <citation type="submission" date="2015-08" db="EMBL/GenBank/DDBJ databases">
        <authorList>
            <person name="Babu N.S."/>
            <person name="Beckwith C.J."/>
            <person name="Beseler K.G."/>
            <person name="Brison A."/>
            <person name="Carone J.V."/>
            <person name="Caskin T.P."/>
            <person name="Diamond M."/>
            <person name="Durham M.E."/>
            <person name="Foxe J.M."/>
            <person name="Go M."/>
            <person name="Henderson B.A."/>
            <person name="Jones I.B."/>
            <person name="McGettigan J.A."/>
            <person name="Micheletti S.J."/>
            <person name="Nasrallah M.E."/>
            <person name="Ortiz D."/>
            <person name="Piller C.R."/>
            <person name="Privatt S.R."/>
            <person name="Schneider S.L."/>
            <person name="Sharp S."/>
            <person name="Smith T.C."/>
            <person name="Stanton J.D."/>
            <person name="Ullery H.E."/>
            <person name="Wilson R.J."/>
            <person name="Serrano M.G."/>
            <person name="Buck G."/>
            <person name="Lee V."/>
            <person name="Wang Y."/>
            <person name="Carvalho R."/>
            <person name="Voegtly L."/>
            <person name="Shi R."/>
            <person name="Duckworth R."/>
            <person name="Johnson A."/>
            <person name="Loviza R."/>
            <person name="Walstead R."/>
            <person name="Shah Z."/>
            <person name="Kiflezghi M."/>
            <person name="Wade K."/>
            <person name="Ball S.L."/>
            <person name="Bradley K.W."/>
            <person name="Asai D.J."/>
            <person name="Bowman C.A."/>
            <person name="Russell D.A."/>
            <person name="Pope W.H."/>
            <person name="Jacobs-Sera D."/>
            <person name="Hendrix R.W."/>
            <person name="Hatfull G.F."/>
        </authorList>
    </citation>
    <scope>NUCLEOTIDE SEQUENCE</scope>
</reference>
<feature type="non-terminal residue" evidence="2">
    <location>
        <position position="1"/>
    </location>
</feature>
<evidence type="ECO:0000256" key="1">
    <source>
        <dbReference type="SAM" id="Phobius"/>
    </source>
</evidence>
<gene>
    <name evidence="2" type="ORF">g.10275</name>
</gene>
<dbReference type="EMBL" id="GDKF01004670">
    <property type="protein sequence ID" value="JAT73952.1"/>
    <property type="molecule type" value="Transcribed_RNA"/>
</dbReference>
<protein>
    <submittedName>
        <fullName evidence="2">Uncharacterized protein</fullName>
    </submittedName>
</protein>
<dbReference type="PANTHER" id="PTHR31168">
    <property type="entry name" value="OS02G0292800 PROTEIN"/>
    <property type="match status" value="1"/>
</dbReference>
<organism evidence="2">
    <name type="scientific">Auxenochlorella protothecoides</name>
    <name type="common">Green microalga</name>
    <name type="synonym">Chlorella protothecoides</name>
    <dbReference type="NCBI Taxonomy" id="3075"/>
    <lineage>
        <taxon>Eukaryota</taxon>
        <taxon>Viridiplantae</taxon>
        <taxon>Chlorophyta</taxon>
        <taxon>core chlorophytes</taxon>
        <taxon>Trebouxiophyceae</taxon>
        <taxon>Chlorellales</taxon>
        <taxon>Chlorellaceae</taxon>
        <taxon>Auxenochlorella</taxon>
    </lineage>
</organism>
<keyword evidence="1" id="KW-0812">Transmembrane</keyword>
<dbReference type="Pfam" id="PF04654">
    <property type="entry name" value="DUF599"/>
    <property type="match status" value="1"/>
</dbReference>
<keyword evidence="1" id="KW-0472">Membrane</keyword>